<gene>
    <name evidence="2" type="ORF">BGC33_02525</name>
</gene>
<reference evidence="3" key="1">
    <citation type="submission" date="2016-09" db="EMBL/GenBank/DDBJ databases">
        <title>Genome Sequence of Bathymodiolus thermophilus sulfur-oxidizing gill endosymbiont.</title>
        <authorList>
            <person name="Ponnudurai R."/>
            <person name="Kleiner M."/>
            <person name="Sayavedra L."/>
            <person name="Thuermer A."/>
            <person name="Felbeck H."/>
            <person name="Schlueter R."/>
            <person name="Schweder T."/>
            <person name="Markert S."/>
        </authorList>
    </citation>
    <scope>NUCLEOTIDE SEQUENCE [LARGE SCALE GENOMIC DNA]</scope>
    <source>
        <strain evidence="3">BAT/CrabSpa'14</strain>
    </source>
</reference>
<organism evidence="2 3">
    <name type="scientific">Bathymodiolus thermophilus thioautotrophic gill symbiont</name>
    <dbReference type="NCBI Taxonomy" id="2360"/>
    <lineage>
        <taxon>Bacteria</taxon>
        <taxon>Pseudomonadati</taxon>
        <taxon>Pseudomonadota</taxon>
        <taxon>Gammaproteobacteria</taxon>
        <taxon>sulfur-oxidizing symbionts</taxon>
    </lineage>
</organism>
<dbReference type="RefSeq" id="WP_071565020.1">
    <property type="nucleotide sequence ID" value="NZ_MIQH01000864.1"/>
</dbReference>
<dbReference type="InterPro" id="IPR002716">
    <property type="entry name" value="PIN_dom"/>
</dbReference>
<evidence type="ECO:0000313" key="3">
    <source>
        <dbReference type="Proteomes" id="UP000182798"/>
    </source>
</evidence>
<dbReference type="Gene3D" id="3.40.50.1010">
    <property type="entry name" value="5'-nuclease"/>
    <property type="match status" value="1"/>
</dbReference>
<comment type="caution">
    <text evidence="2">The sequence shown here is derived from an EMBL/GenBank/DDBJ whole genome shotgun (WGS) entry which is preliminary data.</text>
</comment>
<dbReference type="CDD" id="cd18738">
    <property type="entry name" value="PIN_VapC4-5_FitB-like"/>
    <property type="match status" value="1"/>
</dbReference>
<dbReference type="Pfam" id="PF01850">
    <property type="entry name" value="PIN"/>
    <property type="match status" value="1"/>
</dbReference>
<dbReference type="AlphaFoldDB" id="A0A1J5TT89"/>
<evidence type="ECO:0000259" key="1">
    <source>
        <dbReference type="Pfam" id="PF01850"/>
    </source>
</evidence>
<name>A0A1J5TT89_9GAMM</name>
<dbReference type="OrthoDB" id="532510at2"/>
<protein>
    <recommendedName>
        <fullName evidence="1">PIN domain-containing protein</fullName>
    </recommendedName>
</protein>
<feature type="non-terminal residue" evidence="2">
    <location>
        <position position="115"/>
    </location>
</feature>
<dbReference type="EMBL" id="MIQH01000864">
    <property type="protein sequence ID" value="OIR24074.1"/>
    <property type="molecule type" value="Genomic_DNA"/>
</dbReference>
<dbReference type="SUPFAM" id="SSF88723">
    <property type="entry name" value="PIN domain-like"/>
    <property type="match status" value="1"/>
</dbReference>
<dbReference type="Proteomes" id="UP000182798">
    <property type="component" value="Unassembled WGS sequence"/>
</dbReference>
<sequence length="115" mass="13131">MRIRNNYIADTNILIFHFDDKLADEMPPLLGISIISEIELFAYPDLNEDGKQKLKSALVDIYSFPLSENIKEQAIQLRQTHKLKIPDAIICATALVNNATLLTNDKQLLKLPRLR</sequence>
<dbReference type="InterPro" id="IPR029060">
    <property type="entry name" value="PIN-like_dom_sf"/>
</dbReference>
<feature type="domain" description="PIN" evidence="1">
    <location>
        <begin position="7"/>
        <end position="112"/>
    </location>
</feature>
<accession>A0A1J5TT89</accession>
<proteinExistence type="predicted"/>
<evidence type="ECO:0000313" key="2">
    <source>
        <dbReference type="EMBL" id="OIR24074.1"/>
    </source>
</evidence>